<protein>
    <submittedName>
        <fullName evidence="2">Uncharacterized protein</fullName>
    </submittedName>
</protein>
<reference evidence="2" key="1">
    <citation type="submission" date="2021-02" db="EMBL/GenBank/DDBJ databases">
        <authorList>
            <person name="Nowell W R."/>
        </authorList>
    </citation>
    <scope>NUCLEOTIDE SEQUENCE</scope>
</reference>
<name>A0A821PDZ5_9BILA</name>
<dbReference type="AlphaFoldDB" id="A0A821PDZ5"/>
<keyword evidence="1" id="KW-0472">Membrane</keyword>
<dbReference type="Proteomes" id="UP000663848">
    <property type="component" value="Unassembled WGS sequence"/>
</dbReference>
<evidence type="ECO:0000313" key="2">
    <source>
        <dbReference type="EMBL" id="CAF4804193.1"/>
    </source>
</evidence>
<evidence type="ECO:0000256" key="1">
    <source>
        <dbReference type="SAM" id="Phobius"/>
    </source>
</evidence>
<proteinExistence type="predicted"/>
<organism evidence="2 3">
    <name type="scientific">Rotaria socialis</name>
    <dbReference type="NCBI Taxonomy" id="392032"/>
    <lineage>
        <taxon>Eukaryota</taxon>
        <taxon>Metazoa</taxon>
        <taxon>Spiralia</taxon>
        <taxon>Gnathifera</taxon>
        <taxon>Rotifera</taxon>
        <taxon>Eurotatoria</taxon>
        <taxon>Bdelloidea</taxon>
        <taxon>Philodinida</taxon>
        <taxon>Philodinidae</taxon>
        <taxon>Rotaria</taxon>
    </lineage>
</organism>
<evidence type="ECO:0000313" key="3">
    <source>
        <dbReference type="Proteomes" id="UP000663848"/>
    </source>
</evidence>
<accession>A0A821PDZ5</accession>
<sequence>MSTIFERLDQLISLNVSSAAIGPVPVQMGKHRSTLVSHVSKLGRRRRKISSISQITPIDKNVKCTTDQSATSSSALKLSATSELKSSSSVELMTNNRKNNIVSSTTTDHTKLASKKHEKKRRPFANVHQIKCSCWLISIVVLLGAAAIAAMGVGVFVLVLNNTKASSINHSSTTVTTITTDTTTTTATTTTTVSTTTSKPYIYHLIRAQLETHTLTHTIISSFL</sequence>
<gene>
    <name evidence="2" type="ORF">QYT958_LOCUS24062</name>
</gene>
<keyword evidence="1" id="KW-0812">Transmembrane</keyword>
<feature type="transmembrane region" description="Helical" evidence="1">
    <location>
        <begin position="135"/>
        <end position="160"/>
    </location>
</feature>
<comment type="caution">
    <text evidence="2">The sequence shown here is derived from an EMBL/GenBank/DDBJ whole genome shotgun (WGS) entry which is preliminary data.</text>
</comment>
<dbReference type="EMBL" id="CAJOBR010005024">
    <property type="protein sequence ID" value="CAF4804193.1"/>
    <property type="molecule type" value="Genomic_DNA"/>
</dbReference>
<keyword evidence="1" id="KW-1133">Transmembrane helix</keyword>